<sequence>MKVALVHDYLIQLGGAERVLEEFCDIFPDAPIFTLLYDEEATGGRFRDREVRTSFLQRVPFARRHHRMFPVAMPLAAEHLGIEGFDLVLSDSAGFAKGIIVPPPARHIAYCHTPLRYAWDDSQRYIGEFQSFPRLFRFVAPLALTYVRLWDYAASQRPDFFLANSQHVKRRIAKYYGRGAKVVYPPVRTAFFAAASRRPEDAFLMAGRLLAYKRFDLGILAARKAGVKLRIVGDGPEYRNLRRLAGPGVAFIGSVDDAALREELAKCRALLFPQEEDFGIIAVEALAAAAPVIAYAMGGALEIVTPKTGMLVAEQSPDAFARALREFRDDAFHPDALRARAAAFDSAIFRHRILESIRDTDREGRAQSI</sequence>
<dbReference type="PANTHER" id="PTHR45947:SF3">
    <property type="entry name" value="SULFOQUINOVOSYL TRANSFERASE SQD2"/>
    <property type="match status" value="1"/>
</dbReference>
<evidence type="ECO:0008006" key="5">
    <source>
        <dbReference type="Google" id="ProtNLM"/>
    </source>
</evidence>
<dbReference type="SUPFAM" id="SSF53756">
    <property type="entry name" value="UDP-Glycosyltransferase/glycogen phosphorylase"/>
    <property type="match status" value="1"/>
</dbReference>
<comment type="caution">
    <text evidence="3">The sequence shown here is derived from an EMBL/GenBank/DDBJ whole genome shotgun (WGS) entry which is preliminary data.</text>
</comment>
<dbReference type="InterPro" id="IPR050194">
    <property type="entry name" value="Glycosyltransferase_grp1"/>
</dbReference>
<organism evidence="3 4">
    <name type="scientific">Terrybacteria sp. (strain RIFCSPHIGHO2_01_FULL_58_15)</name>
    <dbReference type="NCBI Taxonomy" id="1802363"/>
    <lineage>
        <taxon>Bacteria</taxon>
        <taxon>Candidatus Terryibacteriota</taxon>
    </lineage>
</organism>
<evidence type="ECO:0000313" key="3">
    <source>
        <dbReference type="EMBL" id="OHA49137.1"/>
    </source>
</evidence>
<feature type="domain" description="Glycosyltransferase subfamily 4-like N-terminal" evidence="2">
    <location>
        <begin position="14"/>
        <end position="190"/>
    </location>
</feature>
<dbReference type="GO" id="GO:0016757">
    <property type="term" value="F:glycosyltransferase activity"/>
    <property type="evidence" value="ECO:0007669"/>
    <property type="project" value="InterPro"/>
</dbReference>
<dbReference type="STRING" id="1802363.A2682_03835"/>
<dbReference type="Gene3D" id="3.40.50.2000">
    <property type="entry name" value="Glycogen Phosphorylase B"/>
    <property type="match status" value="2"/>
</dbReference>
<dbReference type="Pfam" id="PF13439">
    <property type="entry name" value="Glyco_transf_4"/>
    <property type="match status" value="1"/>
</dbReference>
<evidence type="ECO:0000313" key="4">
    <source>
        <dbReference type="Proteomes" id="UP000178690"/>
    </source>
</evidence>
<accession>A0A1G2PLG1</accession>
<dbReference type="InterPro" id="IPR028098">
    <property type="entry name" value="Glyco_trans_4-like_N"/>
</dbReference>
<name>A0A1G2PLG1_TERXR</name>
<gene>
    <name evidence="3" type="ORF">A2682_03835</name>
</gene>
<dbReference type="AlphaFoldDB" id="A0A1G2PLG1"/>
<dbReference type="Pfam" id="PF00534">
    <property type="entry name" value="Glycos_transf_1"/>
    <property type="match status" value="1"/>
</dbReference>
<dbReference type="PANTHER" id="PTHR45947">
    <property type="entry name" value="SULFOQUINOVOSYL TRANSFERASE SQD2"/>
    <property type="match status" value="1"/>
</dbReference>
<dbReference type="Proteomes" id="UP000178690">
    <property type="component" value="Unassembled WGS sequence"/>
</dbReference>
<protein>
    <recommendedName>
        <fullName evidence="5">Glycosyl transferase family 1 domain-containing protein</fullName>
    </recommendedName>
</protein>
<feature type="domain" description="Glycosyl transferase family 1" evidence="1">
    <location>
        <begin position="195"/>
        <end position="340"/>
    </location>
</feature>
<proteinExistence type="predicted"/>
<dbReference type="EMBL" id="MHST01000013">
    <property type="protein sequence ID" value="OHA49137.1"/>
    <property type="molecule type" value="Genomic_DNA"/>
</dbReference>
<reference evidence="3 4" key="1">
    <citation type="journal article" date="2016" name="Nat. Commun.">
        <title>Thousands of microbial genomes shed light on interconnected biogeochemical processes in an aquifer system.</title>
        <authorList>
            <person name="Anantharaman K."/>
            <person name="Brown C.T."/>
            <person name="Hug L.A."/>
            <person name="Sharon I."/>
            <person name="Castelle C.J."/>
            <person name="Probst A.J."/>
            <person name="Thomas B.C."/>
            <person name="Singh A."/>
            <person name="Wilkins M.J."/>
            <person name="Karaoz U."/>
            <person name="Brodie E.L."/>
            <person name="Williams K.H."/>
            <person name="Hubbard S.S."/>
            <person name="Banfield J.F."/>
        </authorList>
    </citation>
    <scope>NUCLEOTIDE SEQUENCE [LARGE SCALE GENOMIC DNA]</scope>
    <source>
        <strain evidence="4">RIFCSPHIGHO2_01_FULL_58_15</strain>
    </source>
</reference>
<evidence type="ECO:0000259" key="1">
    <source>
        <dbReference type="Pfam" id="PF00534"/>
    </source>
</evidence>
<dbReference type="InterPro" id="IPR001296">
    <property type="entry name" value="Glyco_trans_1"/>
</dbReference>
<evidence type="ECO:0000259" key="2">
    <source>
        <dbReference type="Pfam" id="PF13439"/>
    </source>
</evidence>